<evidence type="ECO:0000313" key="3">
    <source>
        <dbReference type="Proteomes" id="UP000018895"/>
    </source>
</evidence>
<reference evidence="2" key="1">
    <citation type="journal article" date="2014" name="Genome Announc.">
        <title>Draft Genome Sequences of Three Alkaliphilic Bacillus Strains, Bacillus wakoensis JCM 9140T, Bacillus akibai JCM 9157T, and Bacillus hemicellulosilyticus JCM 9152T.</title>
        <authorList>
            <person name="Yuki M."/>
            <person name="Oshima K."/>
            <person name="Suda W."/>
            <person name="Oshida Y."/>
            <person name="Kitamura K."/>
            <person name="Iida T."/>
            <person name="Hattori M."/>
            <person name="Ohkuma M."/>
        </authorList>
    </citation>
    <scope>NUCLEOTIDE SEQUENCE [LARGE SCALE GENOMIC DNA]</scope>
    <source>
        <strain evidence="2">JCM 9152</strain>
    </source>
</reference>
<organism evidence="2 3">
    <name type="scientific">Halalkalibacter hemicellulosilyticusJCM 9152</name>
    <dbReference type="NCBI Taxonomy" id="1236971"/>
    <lineage>
        <taxon>Bacteria</taxon>
        <taxon>Bacillati</taxon>
        <taxon>Bacillota</taxon>
        <taxon>Bacilli</taxon>
        <taxon>Bacillales</taxon>
        <taxon>Bacillaceae</taxon>
        <taxon>Halalkalibacter</taxon>
    </lineage>
</organism>
<accession>W4QED2</accession>
<evidence type="ECO:0000259" key="1">
    <source>
        <dbReference type="Pfam" id="PF02397"/>
    </source>
</evidence>
<dbReference type="Proteomes" id="UP000018895">
    <property type="component" value="Unassembled WGS sequence"/>
</dbReference>
<evidence type="ECO:0000313" key="2">
    <source>
        <dbReference type="EMBL" id="GAE30028.1"/>
    </source>
</evidence>
<protein>
    <submittedName>
        <fullName evidence="2">Lipid carrier</fullName>
    </submittedName>
</protein>
<dbReference type="EMBL" id="BAUU01000008">
    <property type="protein sequence ID" value="GAE30028.1"/>
    <property type="molecule type" value="Genomic_DNA"/>
</dbReference>
<feature type="domain" description="Bacterial sugar transferase" evidence="1">
    <location>
        <begin position="2"/>
        <end position="41"/>
    </location>
</feature>
<proteinExistence type="predicted"/>
<keyword evidence="3" id="KW-1185">Reference proteome</keyword>
<dbReference type="InterPro" id="IPR003362">
    <property type="entry name" value="Bact_transf"/>
</dbReference>
<sequence length="67" mass="7796">MNGRNQLTWEEKFDFDLWYVDHASFWLDLKIIGMTLLKVIKRDGINQSSNLPMERFQGMKSSSGDVG</sequence>
<dbReference type="Pfam" id="PF02397">
    <property type="entry name" value="Bac_transf"/>
    <property type="match status" value="1"/>
</dbReference>
<dbReference type="STRING" id="1236971.JCM9152_1422"/>
<dbReference type="AlphaFoldDB" id="W4QED2"/>
<comment type="caution">
    <text evidence="2">The sequence shown here is derived from an EMBL/GenBank/DDBJ whole genome shotgun (WGS) entry which is preliminary data.</text>
</comment>
<name>W4QED2_9BACI</name>
<gene>
    <name evidence="2" type="ORF">JCM9152_1422</name>
</gene>